<dbReference type="PANTHER" id="PTHR34825:SF1">
    <property type="entry name" value="AAA-ATPASE-LIKE DOMAIN-CONTAINING PROTEIN"/>
    <property type="match status" value="1"/>
</dbReference>
<feature type="domain" description="AAA-ATPase-like" evidence="1">
    <location>
        <begin position="7"/>
        <end position="237"/>
    </location>
</feature>
<sequence length="563" mass="65459">MGWKPLPIGVDNFKKIIEEGYFYVDKTLMIRDLLDMKGEVTLFTRPRRFGKTLNMSMLRYFFEKDPDENTGENQRLFQGLKIMNEGDQYLSHMGKYPVITLSLKSMKQPTYTLAFDMLKKALAEEYLRHWPAVKSSTSLTHTQLDRYLRIRDIKGSDSDYMDALKFLTECLYQCQGEKTVILIDEYDVPLENAWFSGFYDEIISVIRSLFESALKTNDHLAFAVVTGCLRISKESIFTGLNNLKVVSVTSSSYAEHFGFTQCEVDAMLQAYGLSQNQNAVKDWYNGYTFGSAQVYNPWSVINYVDSCRINKNAIPRPYWSNTSSNNIVRALIDQADLSLKQEIEALIEGKSIIKPIHEDITYSDMDSTEENLWNFLFFTGYLTKIREHQEEEIIYMEMTIPNREVRYIYKTAVLRWFEEKTEKLELTPLYESMLSGDTKKMEEILSENLMETISFYDYQESYYHGFLAGMLKNIGNYIVLSNRESGNGRPDTIVKYPSVRGKAIIIETKVSQTYDGLETKCDEALEQIETQKYDEALRREGYRDIVKYGVAFYRKECMVKTGR</sequence>
<dbReference type="EMBL" id="DVIT01000022">
    <property type="protein sequence ID" value="HIS46988.1"/>
    <property type="molecule type" value="Genomic_DNA"/>
</dbReference>
<dbReference type="SUPFAM" id="SSF52540">
    <property type="entry name" value="P-loop containing nucleoside triphosphate hydrolases"/>
    <property type="match status" value="1"/>
</dbReference>
<protein>
    <submittedName>
        <fullName evidence="2">AAA family ATPase</fullName>
    </submittedName>
</protein>
<dbReference type="InterPro" id="IPR027417">
    <property type="entry name" value="P-loop_NTPase"/>
</dbReference>
<dbReference type="AlphaFoldDB" id="A0A9D1F3H6"/>
<reference evidence="2" key="1">
    <citation type="submission" date="2020-10" db="EMBL/GenBank/DDBJ databases">
        <authorList>
            <person name="Gilroy R."/>
        </authorList>
    </citation>
    <scope>NUCLEOTIDE SEQUENCE</scope>
    <source>
        <strain evidence="2">CHK178-757</strain>
    </source>
</reference>
<proteinExistence type="predicted"/>
<dbReference type="InterPro" id="IPR012547">
    <property type="entry name" value="PDDEXK_9"/>
</dbReference>
<evidence type="ECO:0000313" key="3">
    <source>
        <dbReference type="Proteomes" id="UP000823927"/>
    </source>
</evidence>
<name>A0A9D1F3H6_9FIRM</name>
<accession>A0A9D1F3H6</accession>
<evidence type="ECO:0000259" key="1">
    <source>
        <dbReference type="Pfam" id="PF09820"/>
    </source>
</evidence>
<dbReference type="Pfam" id="PF08011">
    <property type="entry name" value="PDDEXK_9"/>
    <property type="match status" value="1"/>
</dbReference>
<organism evidence="2 3">
    <name type="scientific">Candidatus Scybalocola faecigallinarum</name>
    <dbReference type="NCBI Taxonomy" id="2840941"/>
    <lineage>
        <taxon>Bacteria</taxon>
        <taxon>Bacillati</taxon>
        <taxon>Bacillota</taxon>
        <taxon>Clostridia</taxon>
        <taxon>Lachnospirales</taxon>
        <taxon>Lachnospiraceae</taxon>
        <taxon>Lachnospiraceae incertae sedis</taxon>
        <taxon>Candidatus Scybalocola (ex Gilroy et al. 2021)</taxon>
    </lineage>
</organism>
<reference evidence="2" key="2">
    <citation type="journal article" date="2021" name="PeerJ">
        <title>Extensive microbial diversity within the chicken gut microbiome revealed by metagenomics and culture.</title>
        <authorList>
            <person name="Gilroy R."/>
            <person name="Ravi A."/>
            <person name="Getino M."/>
            <person name="Pursley I."/>
            <person name="Horton D.L."/>
            <person name="Alikhan N.F."/>
            <person name="Baker D."/>
            <person name="Gharbi K."/>
            <person name="Hall N."/>
            <person name="Watson M."/>
            <person name="Adriaenssens E.M."/>
            <person name="Foster-Nyarko E."/>
            <person name="Jarju S."/>
            <person name="Secka A."/>
            <person name="Antonio M."/>
            <person name="Oren A."/>
            <person name="Chaudhuri R.R."/>
            <person name="La Ragione R."/>
            <person name="Hildebrand F."/>
            <person name="Pallen M.J."/>
        </authorList>
    </citation>
    <scope>NUCLEOTIDE SEQUENCE</scope>
    <source>
        <strain evidence="2">CHK178-757</strain>
    </source>
</reference>
<dbReference type="Proteomes" id="UP000823927">
    <property type="component" value="Unassembled WGS sequence"/>
</dbReference>
<dbReference type="InterPro" id="IPR018631">
    <property type="entry name" value="AAA-ATPase-like_dom"/>
</dbReference>
<comment type="caution">
    <text evidence="2">The sequence shown here is derived from an EMBL/GenBank/DDBJ whole genome shotgun (WGS) entry which is preliminary data.</text>
</comment>
<evidence type="ECO:0000313" key="2">
    <source>
        <dbReference type="EMBL" id="HIS46988.1"/>
    </source>
</evidence>
<gene>
    <name evidence="2" type="ORF">IAB46_05420</name>
</gene>
<dbReference type="Pfam" id="PF09820">
    <property type="entry name" value="AAA-ATPase_like"/>
    <property type="match status" value="1"/>
</dbReference>
<dbReference type="PANTHER" id="PTHR34825">
    <property type="entry name" value="CONSERVED PROTEIN, WITH A WEAK D-GALACTARATE DEHYDRATASE/ALTRONATE HYDROLASE DOMAIN"/>
    <property type="match status" value="1"/>
</dbReference>